<name>A0A8K0PJF2_9PEZI</name>
<feature type="compositionally biased region" description="Polar residues" evidence="1">
    <location>
        <begin position="796"/>
        <end position="806"/>
    </location>
</feature>
<dbReference type="InterPro" id="IPR037138">
    <property type="entry name" value="His_deacetylse_dom_sf"/>
</dbReference>
<feature type="compositionally biased region" description="Basic and acidic residues" evidence="1">
    <location>
        <begin position="1217"/>
        <end position="1234"/>
    </location>
</feature>
<dbReference type="InterPro" id="IPR053244">
    <property type="entry name" value="HDAC_HD_type_1"/>
</dbReference>
<dbReference type="Gene3D" id="3.40.800.20">
    <property type="entry name" value="Histone deacetylase domain"/>
    <property type="match status" value="1"/>
</dbReference>
<dbReference type="AlphaFoldDB" id="A0A8K0PJF2"/>
<dbReference type="PANTHER" id="PTHR47558">
    <property type="entry name" value="HISTONE DEACETYLASE HOS3"/>
    <property type="match status" value="1"/>
</dbReference>
<dbReference type="Pfam" id="PF00850">
    <property type="entry name" value="Hist_deacetyl"/>
    <property type="match status" value="1"/>
</dbReference>
<feature type="compositionally biased region" description="Polar residues" evidence="1">
    <location>
        <begin position="1096"/>
        <end position="1106"/>
    </location>
</feature>
<comment type="caution">
    <text evidence="3">The sequence shown here is derived from an EMBL/GenBank/DDBJ whole genome shotgun (WGS) entry which is preliminary data.</text>
</comment>
<feature type="compositionally biased region" description="Basic and acidic residues" evidence="1">
    <location>
        <begin position="954"/>
        <end position="965"/>
    </location>
</feature>
<feature type="compositionally biased region" description="Low complexity" evidence="1">
    <location>
        <begin position="884"/>
        <end position="904"/>
    </location>
</feature>
<dbReference type="PRINTS" id="PR01270">
    <property type="entry name" value="HDASUPER"/>
</dbReference>
<evidence type="ECO:0000313" key="4">
    <source>
        <dbReference type="Proteomes" id="UP000809789"/>
    </source>
</evidence>
<feature type="compositionally biased region" description="Basic and acidic residues" evidence="1">
    <location>
        <begin position="1019"/>
        <end position="1039"/>
    </location>
</feature>
<dbReference type="EMBL" id="JAESVG020000002">
    <property type="protein sequence ID" value="KAG8630467.1"/>
    <property type="molecule type" value="Genomic_DNA"/>
</dbReference>
<feature type="region of interest" description="Disordered" evidence="1">
    <location>
        <begin position="25"/>
        <end position="116"/>
    </location>
</feature>
<proteinExistence type="predicted"/>
<feature type="region of interest" description="Disordered" evidence="1">
    <location>
        <begin position="1186"/>
        <end position="1234"/>
    </location>
</feature>
<accession>A0A8K0PJF2</accession>
<evidence type="ECO:0000256" key="1">
    <source>
        <dbReference type="SAM" id="MobiDB-lite"/>
    </source>
</evidence>
<feature type="region of interest" description="Disordered" evidence="1">
    <location>
        <begin position="686"/>
        <end position="912"/>
    </location>
</feature>
<reference evidence="3" key="1">
    <citation type="submission" date="2021-07" db="EMBL/GenBank/DDBJ databases">
        <title>Elsinoe batatas strain:CRI-CJ2 Genome sequencing and assembly.</title>
        <authorList>
            <person name="Huang L."/>
        </authorList>
    </citation>
    <scope>NUCLEOTIDE SEQUENCE</scope>
    <source>
        <strain evidence="3">CRI-CJ2</strain>
    </source>
</reference>
<organism evidence="3 4">
    <name type="scientific">Elsinoe batatas</name>
    <dbReference type="NCBI Taxonomy" id="2601811"/>
    <lineage>
        <taxon>Eukaryota</taxon>
        <taxon>Fungi</taxon>
        <taxon>Dikarya</taxon>
        <taxon>Ascomycota</taxon>
        <taxon>Pezizomycotina</taxon>
        <taxon>Dothideomycetes</taxon>
        <taxon>Dothideomycetidae</taxon>
        <taxon>Myriangiales</taxon>
        <taxon>Elsinoaceae</taxon>
        <taxon>Elsinoe</taxon>
    </lineage>
</organism>
<dbReference type="InterPro" id="IPR023696">
    <property type="entry name" value="Ureohydrolase_dom_sf"/>
</dbReference>
<dbReference type="GO" id="GO:0005634">
    <property type="term" value="C:nucleus"/>
    <property type="evidence" value="ECO:0007669"/>
    <property type="project" value="TreeGrafter"/>
</dbReference>
<gene>
    <name evidence="3" type="ORF">KVT40_002086</name>
</gene>
<feature type="region of interest" description="Disordered" evidence="1">
    <location>
        <begin position="1"/>
        <end position="20"/>
    </location>
</feature>
<dbReference type="GO" id="GO:0010468">
    <property type="term" value="P:regulation of gene expression"/>
    <property type="evidence" value="ECO:0007669"/>
    <property type="project" value="UniProtKB-ARBA"/>
</dbReference>
<dbReference type="PANTHER" id="PTHR47558:SF1">
    <property type="entry name" value="HISTONE DEACETYLASE HOS3"/>
    <property type="match status" value="1"/>
</dbReference>
<dbReference type="SUPFAM" id="SSF52768">
    <property type="entry name" value="Arginase/deacetylase"/>
    <property type="match status" value="1"/>
</dbReference>
<evidence type="ECO:0000259" key="2">
    <source>
        <dbReference type="Pfam" id="PF00850"/>
    </source>
</evidence>
<feature type="compositionally biased region" description="Low complexity" evidence="1">
    <location>
        <begin position="62"/>
        <end position="83"/>
    </location>
</feature>
<sequence length="1234" mass="131956">MIYNAQPPREPAASQDAQSTAALQAFEKLSLESQTPTKPPSSSSRPSTSNGIPSGQPRFDSPSHSSILRRSSSSLAQRGSLPSPELRKRLSVTSLRGAPSPSLASTVVPEEPPKPRTAATVGAEYFAKELAVHEELAHNVETVVIIHEACYGHRFSRPRTTKSALSMIVERPERITAAVLGLSTAYVRLGSRHSEGLNAPMPGDAPAVAPPFSIKKSSRAVGLLSPQVTAVHGTDWMSELQTMCLAAGARLALDGKELLRPQKVDAAGNPVQSQAFHEGDLYLCEESLNALQGAVGGVCDAVDAVFSASLTKRAFVAVRPPGHHCSADFPSGFCWLNNVHVGIQYAAQTHGLTHAVILDFDLHHGDGSQDITWDLNEKSAAMPKNAPHNKKISIGYYSLHDINSYPCEIGDKEKVQNASLCIDNAHGQSIWNVHLEPWRTEEEFSSLYESKYKVILDKARSFLQKQTAKIRAVPKGGKPKAAVFISAGFDASQWEGAGMQRHAVNVPTSFYDRFTRDAVQMAQDASAGAEGRVISVLEGGYSDRALTSGVLSHVTGLSQMDAKITNEFAIKDEVVDHATGGDMRQTVQTSDPKWWAADALTALENYHIVEVAAPKKPARGFVPTFASPTESFSQKVVDPEKFYRSMSGTMRPLPEPPIDLIVPTVDWIAASHALCKLLVPTHRTTTSCRPEELAAPRIKKQRQSLGPVATVEPTVNGRQLRDRKAKSAENGTRSSEEDAKQRVNRRKTITDVPLVDQSSELTRPKRTSRRSSAASGIDILPQQDTVPDVPTIPASFAQQQEKSTPKQMAAKGRKKSPAKGRAAAAPPATTTAQAQGATATLQEPIHGQPTEQQSVEQSSSSSVPDSQPAEPFAPPALTTESSQASFTTAPSSVPASSAASVASSDPMDNLTSGIKRITLKLPTREEHDRRVAAHLAAYAETEGVQRVKATSNRKAADIAEEAAKDARRRPRKLAAKAKKFETEGDKPIAPPDVAGLEKAEEERGLQTFRPAGVANGIVRGERSGSRVRRGGSEEPKPAEAKMGGPAPLTVDDVGIGAPIAGAIARDVAVAQAHPVPPSVSWRDEPSALSQLVVGQRSESTSEGFNQSLPPASTSTTPLPANTSPPNPAILPFYEEARDQDSTPKPSSPVQGRGRLPVFSSTGTIPFGAGPATAAAPNTVMGLVPGREWDGNGVSRSMLGEEERSATPTAEWTANGAKMEERDIWEVPETPDVRR</sequence>
<feature type="compositionally biased region" description="Basic residues" evidence="1">
    <location>
        <begin position="966"/>
        <end position="977"/>
    </location>
</feature>
<dbReference type="OrthoDB" id="5232919at2759"/>
<feature type="region of interest" description="Disordered" evidence="1">
    <location>
        <begin position="1073"/>
        <end position="1160"/>
    </location>
</feature>
<feature type="compositionally biased region" description="Low complexity" evidence="1">
    <location>
        <begin position="851"/>
        <end position="868"/>
    </location>
</feature>
<dbReference type="InterPro" id="IPR000286">
    <property type="entry name" value="HDACs"/>
</dbReference>
<dbReference type="InterPro" id="IPR023801">
    <property type="entry name" value="His_deacetylse_dom"/>
</dbReference>
<keyword evidence="4" id="KW-1185">Reference proteome</keyword>
<dbReference type="FunFam" id="3.40.800.20:FF:000011">
    <property type="entry name" value="Histone deacetylase HOS3"/>
    <property type="match status" value="1"/>
</dbReference>
<feature type="domain" description="Histone deacetylase" evidence="2">
    <location>
        <begin position="227"/>
        <end position="556"/>
    </location>
</feature>
<feature type="region of interest" description="Disordered" evidence="1">
    <location>
        <begin position="948"/>
        <end position="993"/>
    </location>
</feature>
<feature type="region of interest" description="Disordered" evidence="1">
    <location>
        <begin position="1010"/>
        <end position="1049"/>
    </location>
</feature>
<feature type="compositionally biased region" description="Low complexity" evidence="1">
    <location>
        <begin position="1107"/>
        <end position="1121"/>
    </location>
</feature>
<feature type="compositionally biased region" description="Low complexity" evidence="1">
    <location>
        <begin position="819"/>
        <end position="840"/>
    </location>
</feature>
<protein>
    <recommendedName>
        <fullName evidence="2">Histone deacetylase domain-containing protein</fullName>
    </recommendedName>
</protein>
<dbReference type="Proteomes" id="UP000809789">
    <property type="component" value="Unassembled WGS sequence"/>
</dbReference>
<dbReference type="CDD" id="cd09998">
    <property type="entry name" value="HDAC_Hos3"/>
    <property type="match status" value="1"/>
</dbReference>
<feature type="compositionally biased region" description="Low complexity" evidence="1">
    <location>
        <begin position="33"/>
        <end position="54"/>
    </location>
</feature>
<evidence type="ECO:0000313" key="3">
    <source>
        <dbReference type="EMBL" id="KAG8630467.1"/>
    </source>
</evidence>
<dbReference type="GO" id="GO:0004407">
    <property type="term" value="F:histone deacetylase activity"/>
    <property type="evidence" value="ECO:0007669"/>
    <property type="project" value="TreeGrafter"/>
</dbReference>